<keyword evidence="9" id="KW-0156">Chromatin regulator</keyword>
<feature type="compositionally biased region" description="Polar residues" evidence="10">
    <location>
        <begin position="1"/>
        <end position="11"/>
    </location>
</feature>
<comment type="similarity">
    <text evidence="2 9">Belongs to the Alfin family.</text>
</comment>
<evidence type="ECO:0000256" key="3">
    <source>
        <dbReference type="ARBA" id="ARBA00022723"/>
    </source>
</evidence>
<dbReference type="PROSITE" id="PS01359">
    <property type="entry name" value="ZF_PHD_1"/>
    <property type="match status" value="1"/>
</dbReference>
<dbReference type="InterPro" id="IPR045104">
    <property type="entry name" value="Alfin"/>
</dbReference>
<organism evidence="12 13">
    <name type="scientific">Panicum hallii var. hallii</name>
    <dbReference type="NCBI Taxonomy" id="1504633"/>
    <lineage>
        <taxon>Eukaryota</taxon>
        <taxon>Viridiplantae</taxon>
        <taxon>Streptophyta</taxon>
        <taxon>Embryophyta</taxon>
        <taxon>Tracheophyta</taxon>
        <taxon>Spermatophyta</taxon>
        <taxon>Magnoliopsida</taxon>
        <taxon>Liliopsida</taxon>
        <taxon>Poales</taxon>
        <taxon>Poaceae</taxon>
        <taxon>PACMAD clade</taxon>
        <taxon>Panicoideae</taxon>
        <taxon>Panicodae</taxon>
        <taxon>Paniceae</taxon>
        <taxon>Panicinae</taxon>
        <taxon>Panicum</taxon>
        <taxon>Panicum sect. Panicum</taxon>
    </lineage>
</organism>
<gene>
    <name evidence="12" type="ORF">GQ55_3G297400</name>
</gene>
<comment type="subunit">
    <text evidence="9">Interacts with H3K4me3 and to a lesser extent with H3K4me2.</text>
</comment>
<accession>A0A2T7EEQ6</accession>
<keyword evidence="5 9" id="KW-0862">Zinc</keyword>
<dbReference type="InterPro" id="IPR013083">
    <property type="entry name" value="Znf_RING/FYVE/PHD"/>
</dbReference>
<evidence type="ECO:0000313" key="13">
    <source>
        <dbReference type="Proteomes" id="UP000244336"/>
    </source>
</evidence>
<evidence type="ECO:0000256" key="6">
    <source>
        <dbReference type="ARBA" id="ARBA00023015"/>
    </source>
</evidence>
<evidence type="ECO:0000256" key="7">
    <source>
        <dbReference type="ARBA" id="ARBA00023163"/>
    </source>
</evidence>
<dbReference type="Proteomes" id="UP000244336">
    <property type="component" value="Chromosome 3"/>
</dbReference>
<keyword evidence="6 9" id="KW-0805">Transcription regulation</keyword>
<evidence type="ECO:0000256" key="10">
    <source>
        <dbReference type="SAM" id="MobiDB-lite"/>
    </source>
</evidence>
<evidence type="ECO:0000256" key="4">
    <source>
        <dbReference type="ARBA" id="ARBA00022771"/>
    </source>
</evidence>
<evidence type="ECO:0000259" key="11">
    <source>
        <dbReference type="PROSITE" id="PS50016"/>
    </source>
</evidence>
<dbReference type="Pfam" id="PF00628">
    <property type="entry name" value="PHD"/>
    <property type="match status" value="1"/>
</dbReference>
<dbReference type="InterPro" id="IPR011011">
    <property type="entry name" value="Znf_FYVE_PHD"/>
</dbReference>
<evidence type="ECO:0000256" key="1">
    <source>
        <dbReference type="ARBA" id="ARBA00002232"/>
    </source>
</evidence>
<proteinExistence type="inferred from homology"/>
<dbReference type="GO" id="GO:0006355">
    <property type="term" value="P:regulation of DNA-templated transcription"/>
    <property type="evidence" value="ECO:0007669"/>
    <property type="project" value="UniProtKB-UniRule"/>
</dbReference>
<comment type="subcellular location">
    <subcellularLocation>
        <location evidence="9">Nucleus</location>
    </subcellularLocation>
</comment>
<dbReference type="PANTHER" id="PTHR12321:SF113">
    <property type="entry name" value="PHD FINGER PROTEIN ALFIN-LIKE"/>
    <property type="match status" value="1"/>
</dbReference>
<keyword evidence="13" id="KW-1185">Reference proteome</keyword>
<dbReference type="InterPro" id="IPR019786">
    <property type="entry name" value="Zinc_finger_PHD-type_CS"/>
</dbReference>
<dbReference type="STRING" id="1504633.A0A2T7EEQ6"/>
<dbReference type="InterPro" id="IPR001965">
    <property type="entry name" value="Znf_PHD"/>
</dbReference>
<dbReference type="PROSITE" id="PS50016">
    <property type="entry name" value="ZF_PHD_2"/>
    <property type="match status" value="1"/>
</dbReference>
<comment type="function">
    <text evidence="1 9">Histone-binding component that specifically recognizes H3 tails trimethylated on 'Lys-4' (H3K4me3), which mark transcription start sites of virtually all active genes.</text>
</comment>
<dbReference type="Pfam" id="PF12165">
    <property type="entry name" value="Alfin"/>
    <property type="match status" value="1"/>
</dbReference>
<dbReference type="PANTHER" id="PTHR12321">
    <property type="entry name" value="CPG BINDING PROTEIN"/>
    <property type="match status" value="1"/>
</dbReference>
<dbReference type="InterPro" id="IPR019787">
    <property type="entry name" value="Znf_PHD-finger"/>
</dbReference>
<dbReference type="InterPro" id="IPR021998">
    <property type="entry name" value="Alfin_N"/>
</dbReference>
<keyword evidence="9" id="KW-0539">Nucleus</keyword>
<keyword evidence="4 8" id="KW-0863">Zinc-finger</keyword>
<evidence type="ECO:0000256" key="2">
    <source>
        <dbReference type="ARBA" id="ARBA00010445"/>
    </source>
</evidence>
<dbReference type="EMBL" id="CM009751">
    <property type="protein sequence ID" value="PUZ66310.1"/>
    <property type="molecule type" value="Genomic_DNA"/>
</dbReference>
<dbReference type="OrthoDB" id="669953at2759"/>
<dbReference type="SUPFAM" id="SSF57903">
    <property type="entry name" value="FYVE/PHD zinc finger"/>
    <property type="match status" value="1"/>
</dbReference>
<feature type="domain" description="PHD-type" evidence="11">
    <location>
        <begin position="204"/>
        <end position="256"/>
    </location>
</feature>
<evidence type="ECO:0000256" key="8">
    <source>
        <dbReference type="PROSITE-ProRule" id="PRU00146"/>
    </source>
</evidence>
<protein>
    <recommendedName>
        <fullName evidence="9">PHD finger protein ALFIN-LIKE</fullName>
    </recommendedName>
</protein>
<dbReference type="GO" id="GO:0003712">
    <property type="term" value="F:transcription coregulator activity"/>
    <property type="evidence" value="ECO:0007669"/>
    <property type="project" value="TreeGrafter"/>
</dbReference>
<dbReference type="GO" id="GO:0006325">
    <property type="term" value="P:chromatin organization"/>
    <property type="evidence" value="ECO:0007669"/>
    <property type="project" value="UniProtKB-UniRule"/>
</dbReference>
<sequence length="276" mass="31083">MAGMGSSSSLPSPAATGHPRSPAAPIPLPQLQASRPLKPPYSVESIFRTFAIRRAALIRALTTDVEAFFQKCEPAGMQLLYLCGNTDGSWVVKRPEFCVPPSQPPPPLGINISRDYTKKRHEWLQGVAVHCDAWLINISFFFGLHLTAKERDRLFTMISSLQTVQEALLASKTYRRICHLEGKRSRGPVEENEEKEEEATSEYKNFCASCGDRYRSNAFWIRCNVCDRGYHGRCVKMTASKAEHIEHYECPECCSEKAALVHYHQQFANCPRNISS</sequence>
<keyword evidence="3 9" id="KW-0479">Metal-binding</keyword>
<dbReference type="GO" id="GO:0042393">
    <property type="term" value="F:histone binding"/>
    <property type="evidence" value="ECO:0007669"/>
    <property type="project" value="UniProtKB-UniRule"/>
</dbReference>
<feature type="region of interest" description="Disordered" evidence="10">
    <location>
        <begin position="1"/>
        <end position="33"/>
    </location>
</feature>
<dbReference type="Gramene" id="PUZ66310">
    <property type="protein sequence ID" value="PUZ66310"/>
    <property type="gene ID" value="GQ55_3G297400"/>
</dbReference>
<dbReference type="GO" id="GO:0005634">
    <property type="term" value="C:nucleus"/>
    <property type="evidence" value="ECO:0007669"/>
    <property type="project" value="UniProtKB-SubCell"/>
</dbReference>
<dbReference type="AlphaFoldDB" id="A0A2T7EEQ6"/>
<evidence type="ECO:0000313" key="12">
    <source>
        <dbReference type="EMBL" id="PUZ66310.1"/>
    </source>
</evidence>
<keyword evidence="7 9" id="KW-0804">Transcription</keyword>
<evidence type="ECO:0000256" key="9">
    <source>
        <dbReference type="RuleBase" id="RU369089"/>
    </source>
</evidence>
<reference evidence="12 13" key="1">
    <citation type="submission" date="2018-04" db="EMBL/GenBank/DDBJ databases">
        <title>WGS assembly of Panicum hallii var. hallii HAL2.</title>
        <authorList>
            <person name="Lovell J."/>
            <person name="Jenkins J."/>
            <person name="Lowry D."/>
            <person name="Mamidi S."/>
            <person name="Sreedasyam A."/>
            <person name="Weng X."/>
            <person name="Barry K."/>
            <person name="Bonette J."/>
            <person name="Campitelli B."/>
            <person name="Daum C."/>
            <person name="Gordon S."/>
            <person name="Gould B."/>
            <person name="Lipzen A."/>
            <person name="MacQueen A."/>
            <person name="Palacio-Mejia J."/>
            <person name="Plott C."/>
            <person name="Shakirov E."/>
            <person name="Shu S."/>
            <person name="Yoshinaga Y."/>
            <person name="Zane M."/>
            <person name="Rokhsar D."/>
            <person name="Grimwood J."/>
            <person name="Schmutz J."/>
            <person name="Juenger T."/>
        </authorList>
    </citation>
    <scope>NUCLEOTIDE SEQUENCE [LARGE SCALE GENOMIC DNA]</scope>
    <source>
        <strain evidence="13">cv. HAL2</strain>
    </source>
</reference>
<evidence type="ECO:0000256" key="5">
    <source>
        <dbReference type="ARBA" id="ARBA00022833"/>
    </source>
</evidence>
<dbReference type="SMART" id="SM00249">
    <property type="entry name" value="PHD"/>
    <property type="match status" value="1"/>
</dbReference>
<comment type="domain">
    <text evidence="9">The PHD-type zinc finger mediates the binding to H3K4me3.</text>
</comment>
<dbReference type="GO" id="GO:0008270">
    <property type="term" value="F:zinc ion binding"/>
    <property type="evidence" value="ECO:0007669"/>
    <property type="project" value="UniProtKB-KW"/>
</dbReference>
<dbReference type="GO" id="GO:0000976">
    <property type="term" value="F:transcription cis-regulatory region binding"/>
    <property type="evidence" value="ECO:0007669"/>
    <property type="project" value="TreeGrafter"/>
</dbReference>
<dbReference type="Gene3D" id="3.30.40.10">
    <property type="entry name" value="Zinc/RING finger domain, C3HC4 (zinc finger)"/>
    <property type="match status" value="1"/>
</dbReference>
<name>A0A2T7EEQ6_9POAL</name>